<dbReference type="PANTHER" id="PTHR45749:SF26">
    <property type="entry name" value="ZINC FINGER MYM-TYPE PROTEIN 1-LIKE"/>
    <property type="match status" value="1"/>
</dbReference>
<organism evidence="3 4">
    <name type="scientific">Citrus clementina</name>
    <name type="common">Clementine</name>
    <name type="synonym">Citrus deliciosa x Citrus sinensis</name>
    <dbReference type="NCBI Taxonomy" id="85681"/>
    <lineage>
        <taxon>Eukaryota</taxon>
        <taxon>Viridiplantae</taxon>
        <taxon>Streptophyta</taxon>
        <taxon>Embryophyta</taxon>
        <taxon>Tracheophyta</taxon>
        <taxon>Spermatophyta</taxon>
        <taxon>Magnoliopsida</taxon>
        <taxon>eudicotyledons</taxon>
        <taxon>Gunneridae</taxon>
        <taxon>Pentapetalae</taxon>
        <taxon>rosids</taxon>
        <taxon>malvids</taxon>
        <taxon>Sapindales</taxon>
        <taxon>Rutaceae</taxon>
        <taxon>Aurantioideae</taxon>
        <taxon>Citrus</taxon>
    </lineage>
</organism>
<dbReference type="OMA" id="MARWIAY"/>
<sequence length="573" mass="66218">MLRYVCQVIMSNNKSKPRKTLLSFFTKVNDGQSSNGTSSMCNIDASSSPPKSQRVEFEKVDTPSTIDTPYLERDLGLRFSISTFPIDKREDVRMTYINMGPFQPKLQKYPSTKYGTQNRRFQFSWFSKFPWLEYSISKDKAFCFPCYIFHDKPSKNEAFVVDGVQNWKYVGCEKTCPFAQHEGGHGYSHNDAMLKLSNLKDPSKHIDKRLNAQSSQQILENRLRLKTSIVATKWLAKQACAFRGHDESVNSLNRGNFIELIKLLATMNEEINKVVLENAHKNAQYIAPKIQKELLNIIANKVRHKIREEVGDAKFCIIVDEALDESHKQQMAIILRYVDCDGFIREHFFEIVNVDETKALTLKNEICNVLAQYNLLVENLRGQGYDGASNMAGEWNGLQSLFLNDCPYTYYVHYFAHRLQLVLVAVSKEVHEGWLFFSKLSSIINFASASFKRYSELKSAREKEIIDLVALEELETDNICSLAEKFYPHDFTPNEVLALRRELEHYQIDVLSHPRFQNMASLYELCRRFVETMKSQHYLLIDRLIRLVLTLPVSTATTERAFSAMKLLKTSLR</sequence>
<proteinExistence type="predicted"/>
<dbReference type="InterPro" id="IPR012337">
    <property type="entry name" value="RNaseH-like_sf"/>
</dbReference>
<dbReference type="GO" id="GO:0046983">
    <property type="term" value="F:protein dimerization activity"/>
    <property type="evidence" value="ECO:0007669"/>
    <property type="project" value="InterPro"/>
</dbReference>
<reference evidence="3 4" key="1">
    <citation type="submission" date="2013-10" db="EMBL/GenBank/DDBJ databases">
        <authorList>
            <consortium name="International Citrus Genome Consortium"/>
            <person name="Jenkins J."/>
            <person name="Schmutz J."/>
            <person name="Prochnik S."/>
            <person name="Rokhsar D."/>
            <person name="Gmitter F."/>
            <person name="Ollitrault P."/>
            <person name="Machado M."/>
            <person name="Talon M."/>
            <person name="Wincker P."/>
            <person name="Jaillon O."/>
            <person name="Morgante M."/>
        </authorList>
    </citation>
    <scope>NUCLEOTIDE SEQUENCE</scope>
    <source>
        <strain evidence="4">cv. Clemenules</strain>
    </source>
</reference>
<name>V4T1X1_CITCL</name>
<dbReference type="SUPFAM" id="SSF53098">
    <property type="entry name" value="Ribonuclease H-like"/>
    <property type="match status" value="1"/>
</dbReference>
<evidence type="ECO:0000313" key="4">
    <source>
        <dbReference type="Proteomes" id="UP000030687"/>
    </source>
</evidence>
<accession>V4T1X1</accession>
<evidence type="ECO:0000259" key="2">
    <source>
        <dbReference type="SMART" id="SM00597"/>
    </source>
</evidence>
<dbReference type="KEGG" id="cic:CICLE_v10013432mg"/>
<dbReference type="Pfam" id="PF14291">
    <property type="entry name" value="DUF4371"/>
    <property type="match status" value="1"/>
</dbReference>
<dbReference type="STRING" id="85681.V4T1X1"/>
<dbReference type="eggNOG" id="ENOG502QWCA">
    <property type="taxonomic scope" value="Eukaryota"/>
</dbReference>
<dbReference type="SMART" id="SM00597">
    <property type="entry name" value="ZnF_TTF"/>
    <property type="match status" value="1"/>
</dbReference>
<dbReference type="Proteomes" id="UP000030687">
    <property type="component" value="Unassembled WGS sequence"/>
</dbReference>
<dbReference type="PANTHER" id="PTHR45749">
    <property type="match status" value="1"/>
</dbReference>
<feature type="non-terminal residue" evidence="3">
    <location>
        <position position="573"/>
    </location>
</feature>
<dbReference type="Gramene" id="ESR43531">
    <property type="protein sequence ID" value="ESR43531"/>
    <property type="gene ID" value="CICLE_v10013432mg"/>
</dbReference>
<feature type="domain" description="TTF-type" evidence="2">
    <location>
        <begin position="117"/>
        <end position="208"/>
    </location>
</feature>
<dbReference type="EMBL" id="KI536861">
    <property type="protein sequence ID" value="ESR43531.1"/>
    <property type="molecule type" value="Genomic_DNA"/>
</dbReference>
<feature type="compositionally biased region" description="Polar residues" evidence="1">
    <location>
        <begin position="32"/>
        <end position="51"/>
    </location>
</feature>
<feature type="region of interest" description="Disordered" evidence="1">
    <location>
        <begin position="32"/>
        <end position="59"/>
    </location>
</feature>
<dbReference type="Pfam" id="PF05699">
    <property type="entry name" value="Dimer_Tnp_hAT"/>
    <property type="match status" value="1"/>
</dbReference>
<evidence type="ECO:0000256" key="1">
    <source>
        <dbReference type="SAM" id="MobiDB-lite"/>
    </source>
</evidence>
<dbReference type="InterPro" id="IPR008906">
    <property type="entry name" value="HATC_C_dom"/>
</dbReference>
<gene>
    <name evidence="3" type="ORF">CICLE_v10013432mg</name>
</gene>
<dbReference type="InterPro" id="IPR006580">
    <property type="entry name" value="Znf_TTF"/>
</dbReference>
<dbReference type="AlphaFoldDB" id="V4T1X1"/>
<dbReference type="InParanoid" id="V4T1X1"/>
<dbReference type="InterPro" id="IPR025398">
    <property type="entry name" value="DUF4371"/>
</dbReference>
<protein>
    <recommendedName>
        <fullName evidence="2">TTF-type domain-containing protein</fullName>
    </recommendedName>
</protein>
<keyword evidence="4" id="KW-1185">Reference proteome</keyword>
<evidence type="ECO:0000313" key="3">
    <source>
        <dbReference type="EMBL" id="ESR43531.1"/>
    </source>
</evidence>